<dbReference type="AlphaFoldDB" id="A0A285SSC4"/>
<dbReference type="OrthoDB" id="9810984at2"/>
<dbReference type="RefSeq" id="WP_097073430.1">
    <property type="nucleotide sequence ID" value="NZ_OBMQ01000005.1"/>
</dbReference>
<protein>
    <submittedName>
        <fullName evidence="1">Uncharacterized protein</fullName>
    </submittedName>
</protein>
<dbReference type="Proteomes" id="UP000219636">
    <property type="component" value="Unassembled WGS sequence"/>
</dbReference>
<proteinExistence type="predicted"/>
<evidence type="ECO:0000313" key="1">
    <source>
        <dbReference type="EMBL" id="SOC09042.1"/>
    </source>
</evidence>
<gene>
    <name evidence="1" type="ORF">SAMN05880501_105171</name>
</gene>
<evidence type="ECO:0000313" key="2">
    <source>
        <dbReference type="Proteomes" id="UP000219636"/>
    </source>
</evidence>
<keyword evidence="2" id="KW-1185">Reference proteome</keyword>
<name>A0A285SSC4_9BACL</name>
<accession>A0A285SSC4</accession>
<organism evidence="1 2">
    <name type="scientific">Ureibacillus xyleni</name>
    <dbReference type="NCBI Taxonomy" id="614648"/>
    <lineage>
        <taxon>Bacteria</taxon>
        <taxon>Bacillati</taxon>
        <taxon>Bacillota</taxon>
        <taxon>Bacilli</taxon>
        <taxon>Bacillales</taxon>
        <taxon>Caryophanaceae</taxon>
        <taxon>Ureibacillus</taxon>
    </lineage>
</organism>
<dbReference type="EMBL" id="OBMQ01000005">
    <property type="protein sequence ID" value="SOC09042.1"/>
    <property type="molecule type" value="Genomic_DNA"/>
</dbReference>
<sequence>MGKFNLIFEELRGQADASVTLTKITEVEFKYDSPDEVKDKASRGSMTIIVKGEINEENDGETLDLINDWVKLEGQEKGAYCKVTLDVFGADERYLRQYMFPQAFVVDYSEHFDTEGDGKFQLLIRQRQDKLSNINIDGSFKDKLL</sequence>
<reference evidence="2" key="1">
    <citation type="submission" date="2017-08" db="EMBL/GenBank/DDBJ databases">
        <authorList>
            <person name="Varghese N."/>
            <person name="Submissions S."/>
        </authorList>
    </citation>
    <scope>NUCLEOTIDE SEQUENCE [LARGE SCALE GENOMIC DNA]</scope>
    <source>
        <strain evidence="2">JC22</strain>
    </source>
</reference>